<dbReference type="KEGG" id="crs:FQB35_02590"/>
<gene>
    <name evidence="2" type="ORF">FQB35_02590</name>
</gene>
<evidence type="ECO:0000313" key="3">
    <source>
        <dbReference type="Proteomes" id="UP000324646"/>
    </source>
</evidence>
<dbReference type="EMBL" id="CP042243">
    <property type="protein sequence ID" value="QEK11346.1"/>
    <property type="molecule type" value="Genomic_DNA"/>
</dbReference>
<feature type="transmembrane region" description="Helical" evidence="1">
    <location>
        <begin position="117"/>
        <end position="138"/>
    </location>
</feature>
<feature type="transmembrane region" description="Helical" evidence="1">
    <location>
        <begin position="6"/>
        <end position="27"/>
    </location>
</feature>
<keyword evidence="1" id="KW-0472">Membrane</keyword>
<dbReference type="Proteomes" id="UP000324646">
    <property type="component" value="Chromosome"/>
</dbReference>
<dbReference type="OrthoDB" id="1953171at2"/>
<reference evidence="2 3" key="1">
    <citation type="submission" date="2019-07" db="EMBL/GenBank/DDBJ databases">
        <title>Complete genome of Crassaminicella thermophila SY095.</title>
        <authorList>
            <person name="Li X."/>
        </authorList>
    </citation>
    <scope>NUCLEOTIDE SEQUENCE [LARGE SCALE GENOMIC DNA]</scope>
    <source>
        <strain evidence="2 3">SY095</strain>
    </source>
</reference>
<keyword evidence="1" id="KW-0812">Transmembrane</keyword>
<accession>A0A5C0SCB4</accession>
<feature type="transmembrane region" description="Helical" evidence="1">
    <location>
        <begin position="57"/>
        <end position="74"/>
    </location>
</feature>
<protein>
    <submittedName>
        <fullName evidence="2">Uncharacterized protein</fullName>
    </submittedName>
</protein>
<dbReference type="AlphaFoldDB" id="A0A5C0SCB4"/>
<evidence type="ECO:0000313" key="2">
    <source>
        <dbReference type="EMBL" id="QEK11346.1"/>
    </source>
</evidence>
<proteinExistence type="predicted"/>
<organism evidence="2 3">
    <name type="scientific">Crassaminicella thermophila</name>
    <dbReference type="NCBI Taxonomy" id="2599308"/>
    <lineage>
        <taxon>Bacteria</taxon>
        <taxon>Bacillati</taxon>
        <taxon>Bacillota</taxon>
        <taxon>Clostridia</taxon>
        <taxon>Eubacteriales</taxon>
        <taxon>Clostridiaceae</taxon>
        <taxon>Crassaminicella</taxon>
    </lineage>
</organism>
<dbReference type="RefSeq" id="WP_148808421.1">
    <property type="nucleotide sequence ID" value="NZ_CP042243.1"/>
</dbReference>
<name>A0A5C0SCB4_CRATE</name>
<keyword evidence="1" id="KW-1133">Transmembrane helix</keyword>
<keyword evidence="3" id="KW-1185">Reference proteome</keyword>
<sequence>MDIMPIKVVIFGSIPEASLILWAGLLLMGVKPQTRKIVIAGILQGISVYFIRRYVDFGIHTFVQIIVFIIYTYFIMDVKLIVAILSIIVSSVIVTLIEGSLLIFMDINLAYLWSVDWMRLLLLLPHEIVLGLIIYIGYKKDISLQNEFGWLDKIVS</sequence>
<evidence type="ECO:0000256" key="1">
    <source>
        <dbReference type="SAM" id="Phobius"/>
    </source>
</evidence>
<feature type="transmembrane region" description="Helical" evidence="1">
    <location>
        <begin position="81"/>
        <end position="105"/>
    </location>
</feature>